<accession>A0ABU7AR39</accession>
<name>A0ABU7AR39_9TELE</name>
<dbReference type="InterPro" id="IPR051853">
    <property type="entry name" value="SH2-Ras-GEF_adapter"/>
</dbReference>
<evidence type="ECO:0000256" key="1">
    <source>
        <dbReference type="SAM" id="MobiDB-lite"/>
    </source>
</evidence>
<dbReference type="Proteomes" id="UP001345963">
    <property type="component" value="Unassembled WGS sequence"/>
</dbReference>
<gene>
    <name evidence="2" type="ORF">ATANTOWER_026409</name>
</gene>
<evidence type="ECO:0000313" key="3">
    <source>
        <dbReference type="Proteomes" id="UP001345963"/>
    </source>
</evidence>
<feature type="region of interest" description="Disordered" evidence="1">
    <location>
        <begin position="1"/>
        <end position="88"/>
    </location>
</feature>
<protein>
    <submittedName>
        <fullName evidence="2">Uncharacterized protein</fullName>
    </submittedName>
</protein>
<dbReference type="EMBL" id="JAHUTI010025922">
    <property type="protein sequence ID" value="MED6240711.1"/>
    <property type="molecule type" value="Genomic_DNA"/>
</dbReference>
<sequence length="180" mass="20057">MKGRAPETTQPEDTGPDPISPVFRTGSEPLLSPRTHQTRPSHPGGGETLRGSDGQLHSRAPPKPLRVSTVFSNATPPPSTDPDEDPSSFYSELVIQVPRSQRKGHVDRLRAEEKWQSRAHLTETSFGFLEAENNGTSSHLLFEKELQRKAAEEGRDWHFEQPQVCINNINFSISSIHICI</sequence>
<proteinExistence type="predicted"/>
<dbReference type="PANTHER" id="PTHR14247:SF11">
    <property type="entry name" value="SH2 DOMAIN-CONTAINING PROTEIN 3A"/>
    <property type="match status" value="1"/>
</dbReference>
<reference evidence="2 3" key="1">
    <citation type="submission" date="2021-07" db="EMBL/GenBank/DDBJ databases">
        <authorList>
            <person name="Palmer J.M."/>
        </authorList>
    </citation>
    <scope>NUCLEOTIDE SEQUENCE [LARGE SCALE GENOMIC DNA]</scope>
    <source>
        <strain evidence="2 3">AT_MEX2019</strain>
        <tissue evidence="2">Muscle</tissue>
    </source>
</reference>
<comment type="caution">
    <text evidence="2">The sequence shown here is derived from an EMBL/GenBank/DDBJ whole genome shotgun (WGS) entry which is preliminary data.</text>
</comment>
<organism evidence="2 3">
    <name type="scientific">Ataeniobius toweri</name>
    <dbReference type="NCBI Taxonomy" id="208326"/>
    <lineage>
        <taxon>Eukaryota</taxon>
        <taxon>Metazoa</taxon>
        <taxon>Chordata</taxon>
        <taxon>Craniata</taxon>
        <taxon>Vertebrata</taxon>
        <taxon>Euteleostomi</taxon>
        <taxon>Actinopterygii</taxon>
        <taxon>Neopterygii</taxon>
        <taxon>Teleostei</taxon>
        <taxon>Neoteleostei</taxon>
        <taxon>Acanthomorphata</taxon>
        <taxon>Ovalentaria</taxon>
        <taxon>Atherinomorphae</taxon>
        <taxon>Cyprinodontiformes</taxon>
        <taxon>Goodeidae</taxon>
        <taxon>Ataeniobius</taxon>
    </lineage>
</organism>
<dbReference type="PANTHER" id="PTHR14247">
    <property type="entry name" value="BREAST CANCER ANTI-ESTROGEN RESISTANCE PROTEIN 3 HOMOLOG-LIKE PROTEIN"/>
    <property type="match status" value="1"/>
</dbReference>
<evidence type="ECO:0000313" key="2">
    <source>
        <dbReference type="EMBL" id="MED6240711.1"/>
    </source>
</evidence>
<keyword evidence="3" id="KW-1185">Reference proteome</keyword>